<evidence type="ECO:0000313" key="1">
    <source>
        <dbReference type="EMBL" id="GJE76360.1"/>
    </source>
</evidence>
<dbReference type="RefSeq" id="WP_137829327.1">
    <property type="nucleotide sequence ID" value="NZ_BPRE01000008.1"/>
</dbReference>
<gene>
    <name evidence="1" type="ORF">BGCPKDLD_2952</name>
</gene>
<name>A0ABQ4UX37_9HYPH</name>
<comment type="caution">
    <text evidence="1">The sequence shown here is derived from an EMBL/GenBank/DDBJ whole genome shotgun (WGS) entry which is preliminary data.</text>
</comment>
<evidence type="ECO:0000313" key="2">
    <source>
        <dbReference type="Proteomes" id="UP001055093"/>
    </source>
</evidence>
<reference evidence="1" key="2">
    <citation type="submission" date="2021-08" db="EMBL/GenBank/DDBJ databases">
        <authorList>
            <person name="Tani A."/>
            <person name="Ola A."/>
            <person name="Ogura Y."/>
            <person name="Katsura K."/>
            <person name="Hayashi T."/>
        </authorList>
    </citation>
    <scope>NUCLEOTIDE SEQUENCE</scope>
    <source>
        <strain evidence="1">DSM 14458</strain>
    </source>
</reference>
<accession>A0ABQ4UX37</accession>
<sequence>MLRPGFVLGVTGPAAILTLLTLPLVRYGADAMAAPAPAPRIALEAPVASPLPGLRPYNTAISPIHVATAPRPVHQLQPVAPTRAVEEIPVKPRRLTREGCETPISSLAGPEARRMVPGRCMA</sequence>
<keyword evidence="2" id="KW-1185">Reference proteome</keyword>
<reference evidence="1" key="1">
    <citation type="journal article" date="2021" name="Front. Microbiol.">
        <title>Comprehensive Comparative Genomics and Phenotyping of Methylobacterium Species.</title>
        <authorList>
            <person name="Alessa O."/>
            <person name="Ogura Y."/>
            <person name="Fujitani Y."/>
            <person name="Takami H."/>
            <person name="Hayashi T."/>
            <person name="Sahin N."/>
            <person name="Tani A."/>
        </authorList>
    </citation>
    <scope>NUCLEOTIDE SEQUENCE</scope>
    <source>
        <strain evidence="1">DSM 14458</strain>
    </source>
</reference>
<organism evidence="1 2">
    <name type="scientific">Methylorubrum suomiense</name>
    <dbReference type="NCBI Taxonomy" id="144191"/>
    <lineage>
        <taxon>Bacteria</taxon>
        <taxon>Pseudomonadati</taxon>
        <taxon>Pseudomonadota</taxon>
        <taxon>Alphaproteobacteria</taxon>
        <taxon>Hyphomicrobiales</taxon>
        <taxon>Methylobacteriaceae</taxon>
        <taxon>Methylorubrum</taxon>
    </lineage>
</organism>
<proteinExistence type="predicted"/>
<protein>
    <submittedName>
        <fullName evidence="1">Uncharacterized protein</fullName>
    </submittedName>
</protein>
<dbReference type="EMBL" id="BPRE01000008">
    <property type="protein sequence ID" value="GJE76360.1"/>
    <property type="molecule type" value="Genomic_DNA"/>
</dbReference>
<dbReference type="Proteomes" id="UP001055093">
    <property type="component" value="Unassembled WGS sequence"/>
</dbReference>